<feature type="transmembrane region" description="Helical" evidence="1">
    <location>
        <begin position="28"/>
        <end position="50"/>
    </location>
</feature>
<evidence type="ECO:0008006" key="3">
    <source>
        <dbReference type="Google" id="ProtNLM"/>
    </source>
</evidence>
<feature type="transmembrane region" description="Helical" evidence="1">
    <location>
        <begin position="142"/>
        <end position="160"/>
    </location>
</feature>
<proteinExistence type="predicted"/>
<sequence length="254" mass="27713">MQLAIPHAPRKVRLTQVPGAMGRLARDAVLGLAFMALLGAGATWAGRFFVEEHGFNARAEEVDGVLVATRLPPTEKRDGAEGLLEVLYTFENVEHSVSNVRTFAEYAEGLGHGAVVKLLVDPAAPGRPREARFARAQASRRGWLPFGLALGALGAVAMFTREARRLVRSEVEPLRLGALVWLTPDAPLPEARGEVVFPAHYFRQDVKMEVRARVRPGRAPVRNGTKVLAAVVPREPGWARVIDQDLAGVLGWLR</sequence>
<evidence type="ECO:0000313" key="2">
    <source>
        <dbReference type="EMBL" id="AYM53002.1"/>
    </source>
</evidence>
<keyword evidence="1" id="KW-0472">Membrane</keyword>
<name>A0A3Q8I2D8_MYXFU</name>
<dbReference type="AlphaFoldDB" id="A0A3Q8I2D8"/>
<dbReference type="EMBL" id="MH908890">
    <property type="protein sequence ID" value="AYM53002.1"/>
    <property type="molecule type" value="Genomic_DNA"/>
</dbReference>
<reference evidence="2" key="1">
    <citation type="journal article" date="2018" name="J. Ind. Microbiol. Biotechnol.">
        <title>Genome mining reveals uncommon alkylpyrones as type III PKS products from myxobacteria.</title>
        <authorList>
            <person name="Hug J.J."/>
            <person name="Panter F."/>
            <person name="Krug D."/>
            <person name="Muller R."/>
        </authorList>
    </citation>
    <scope>NUCLEOTIDE SEQUENCE</scope>
    <source>
        <strain evidence="2">MCy8288</strain>
    </source>
</reference>
<organism evidence="2">
    <name type="scientific">Myxococcus fulvus</name>
    <dbReference type="NCBI Taxonomy" id="33"/>
    <lineage>
        <taxon>Bacteria</taxon>
        <taxon>Pseudomonadati</taxon>
        <taxon>Myxococcota</taxon>
        <taxon>Myxococcia</taxon>
        <taxon>Myxococcales</taxon>
        <taxon>Cystobacterineae</taxon>
        <taxon>Myxococcaceae</taxon>
        <taxon>Myxococcus</taxon>
    </lineage>
</organism>
<keyword evidence="1" id="KW-0812">Transmembrane</keyword>
<evidence type="ECO:0000256" key="1">
    <source>
        <dbReference type="SAM" id="Phobius"/>
    </source>
</evidence>
<keyword evidence="1" id="KW-1133">Transmembrane helix</keyword>
<accession>A0A3Q8I2D8</accession>
<protein>
    <recommendedName>
        <fullName evidence="3">DUF3592 domain-containing protein</fullName>
    </recommendedName>
</protein>